<feature type="domain" description="Elongation factor EFG" evidence="6">
    <location>
        <begin position="11"/>
        <end position="98"/>
    </location>
</feature>
<dbReference type="InterPro" id="IPR000640">
    <property type="entry name" value="EFG_V-like"/>
</dbReference>
<dbReference type="Proteomes" id="UP000321570">
    <property type="component" value="Unassembled WGS sequence"/>
</dbReference>
<dbReference type="PANTHER" id="PTHR43636:SF2">
    <property type="entry name" value="ELONGATION FACTOR G, MITOCHONDRIAL"/>
    <property type="match status" value="1"/>
</dbReference>
<gene>
    <name evidence="7" type="ORF">WMSIL1_LOCUS10689</name>
</gene>
<feature type="region of interest" description="Disordered" evidence="5">
    <location>
        <begin position="106"/>
        <end position="128"/>
    </location>
</feature>
<evidence type="ECO:0000256" key="2">
    <source>
        <dbReference type="ARBA" id="ARBA00022768"/>
    </source>
</evidence>
<evidence type="ECO:0000256" key="3">
    <source>
        <dbReference type="ARBA" id="ARBA00022917"/>
    </source>
</evidence>
<dbReference type="GO" id="GO:0003746">
    <property type="term" value="F:translation elongation factor activity"/>
    <property type="evidence" value="ECO:0007669"/>
    <property type="project" value="UniProtKB-KW"/>
</dbReference>
<dbReference type="GO" id="GO:0005739">
    <property type="term" value="C:mitochondrion"/>
    <property type="evidence" value="ECO:0007669"/>
    <property type="project" value="TreeGrafter"/>
</dbReference>
<keyword evidence="2" id="KW-0251">Elongation factor</keyword>
<evidence type="ECO:0000256" key="1">
    <source>
        <dbReference type="ARBA" id="ARBA00022741"/>
    </source>
</evidence>
<dbReference type="GO" id="GO:0005525">
    <property type="term" value="F:GTP binding"/>
    <property type="evidence" value="ECO:0007669"/>
    <property type="project" value="UniProtKB-KW"/>
</dbReference>
<dbReference type="GO" id="GO:0003924">
    <property type="term" value="F:GTPase activity"/>
    <property type="evidence" value="ECO:0007669"/>
    <property type="project" value="TreeGrafter"/>
</dbReference>
<organism evidence="7 8">
    <name type="scientific">Hymenolepis diminuta</name>
    <name type="common">Rat tapeworm</name>
    <dbReference type="NCBI Taxonomy" id="6216"/>
    <lineage>
        <taxon>Eukaryota</taxon>
        <taxon>Metazoa</taxon>
        <taxon>Spiralia</taxon>
        <taxon>Lophotrochozoa</taxon>
        <taxon>Platyhelminthes</taxon>
        <taxon>Cestoda</taxon>
        <taxon>Eucestoda</taxon>
        <taxon>Cyclophyllidea</taxon>
        <taxon>Hymenolepididae</taxon>
        <taxon>Hymenolepis</taxon>
    </lineage>
</organism>
<evidence type="ECO:0000256" key="4">
    <source>
        <dbReference type="ARBA" id="ARBA00023134"/>
    </source>
</evidence>
<evidence type="ECO:0000259" key="6">
    <source>
        <dbReference type="SMART" id="SM00838"/>
    </source>
</evidence>
<proteinExistence type="predicted"/>
<evidence type="ECO:0000313" key="8">
    <source>
        <dbReference type="Proteomes" id="UP000321570"/>
    </source>
</evidence>
<reference evidence="7 8" key="1">
    <citation type="submission" date="2019-07" db="EMBL/GenBank/DDBJ databases">
        <authorList>
            <person name="Jastrzebski P J."/>
            <person name="Paukszto L."/>
            <person name="Jastrzebski P J."/>
        </authorList>
    </citation>
    <scope>NUCLEOTIDE SEQUENCE [LARGE SCALE GENOMIC DNA]</scope>
    <source>
        <strain evidence="7 8">WMS-il1</strain>
    </source>
</reference>
<keyword evidence="3" id="KW-0648">Protein biosynthesis</keyword>
<dbReference type="EMBL" id="CABIJS010000466">
    <property type="protein sequence ID" value="VUZ52117.1"/>
    <property type="molecule type" value="Genomic_DNA"/>
</dbReference>
<dbReference type="InterPro" id="IPR014721">
    <property type="entry name" value="Ribsml_uS5_D2-typ_fold_subgr"/>
</dbReference>
<dbReference type="Pfam" id="PF00679">
    <property type="entry name" value="EFG_C"/>
    <property type="match status" value="1"/>
</dbReference>
<protein>
    <recommendedName>
        <fullName evidence="6">Elongation factor EFG domain-containing protein</fullName>
    </recommendedName>
</protein>
<dbReference type="GO" id="GO:0070125">
    <property type="term" value="P:mitochondrial translational elongation"/>
    <property type="evidence" value="ECO:0007669"/>
    <property type="project" value="TreeGrafter"/>
</dbReference>
<accession>A0A564YXV6</accession>
<keyword evidence="4" id="KW-0342">GTP-binding</keyword>
<dbReference type="FunFam" id="3.30.70.240:FF:000001">
    <property type="entry name" value="Elongation factor G"/>
    <property type="match status" value="1"/>
</dbReference>
<dbReference type="Gene3D" id="3.30.70.240">
    <property type="match status" value="1"/>
</dbReference>
<dbReference type="AlphaFoldDB" id="A0A564YXV6"/>
<dbReference type="InterPro" id="IPR035647">
    <property type="entry name" value="EFG_III/V"/>
</dbReference>
<evidence type="ECO:0000256" key="5">
    <source>
        <dbReference type="SAM" id="MobiDB-lite"/>
    </source>
</evidence>
<dbReference type="PANTHER" id="PTHR43636">
    <property type="entry name" value="ELONGATION FACTOR G, MITOCHONDRIAL"/>
    <property type="match status" value="1"/>
</dbReference>
<keyword evidence="1" id="KW-0547">Nucleotide-binding</keyword>
<dbReference type="SMART" id="SM00838">
    <property type="entry name" value="EFG_C"/>
    <property type="match status" value="1"/>
</dbReference>
<dbReference type="SUPFAM" id="SSF54980">
    <property type="entry name" value="EF-G C-terminal domain-like"/>
    <property type="match status" value="1"/>
</dbReference>
<dbReference type="Gene3D" id="3.30.230.10">
    <property type="match status" value="1"/>
</dbReference>
<evidence type="ECO:0000313" key="7">
    <source>
        <dbReference type="EMBL" id="VUZ52117.1"/>
    </source>
</evidence>
<sequence>MRQAFERGKWTILEPIMLVECISPVEFHGQLLSSVTRRNGLIVESDVSDAHARVLAEVPLNDMFGYAGELRGLTEGKGEYTMEYSKYCPARSDTLEAVIAEAEVEAEKRRAESSSSSASSKNKKKKKT</sequence>
<name>A0A564YXV6_HYMDI</name>
<keyword evidence="8" id="KW-1185">Reference proteome</keyword>